<proteinExistence type="predicted"/>
<name>F8P6I2_SERL9</name>
<dbReference type="RefSeq" id="XP_007322006.1">
    <property type="nucleotide sequence ID" value="XM_007321944.1"/>
</dbReference>
<dbReference type="Proteomes" id="UP000008064">
    <property type="component" value="Unassembled WGS sequence"/>
</dbReference>
<dbReference type="HOGENOM" id="CLU_000445_52_5_1"/>
<keyword evidence="1" id="KW-0227">DNA damage</keyword>
<accession>F8P6I2</accession>
<dbReference type="EMBL" id="GL945439">
    <property type="protein sequence ID" value="EGO21049.1"/>
    <property type="molecule type" value="Genomic_DNA"/>
</dbReference>
<dbReference type="GeneID" id="18820677"/>
<organism>
    <name type="scientific">Serpula lacrymans var. lacrymans (strain S7.9)</name>
    <name type="common">Dry rot fungus</name>
    <dbReference type="NCBI Taxonomy" id="578457"/>
    <lineage>
        <taxon>Eukaryota</taxon>
        <taxon>Fungi</taxon>
        <taxon>Dikarya</taxon>
        <taxon>Basidiomycota</taxon>
        <taxon>Agaricomycotina</taxon>
        <taxon>Agaricomycetes</taxon>
        <taxon>Agaricomycetidae</taxon>
        <taxon>Boletales</taxon>
        <taxon>Coniophorineae</taxon>
        <taxon>Serpulaceae</taxon>
        <taxon>Serpula</taxon>
    </lineage>
</organism>
<dbReference type="PANTHER" id="PTHR42942:SF1">
    <property type="entry name" value="ALKYLTRANSFERASE-LIKE PROTEIN 1"/>
    <property type="match status" value="1"/>
</dbReference>
<dbReference type="GO" id="GO:0003824">
    <property type="term" value="F:catalytic activity"/>
    <property type="evidence" value="ECO:0007669"/>
    <property type="project" value="InterPro"/>
</dbReference>
<dbReference type="Pfam" id="PF01035">
    <property type="entry name" value="DNA_binding_1"/>
    <property type="match status" value="1"/>
</dbReference>
<gene>
    <name evidence="3" type="ORF">SERLADRAFT_475698</name>
</gene>
<dbReference type="InterPro" id="IPR036388">
    <property type="entry name" value="WH-like_DNA-bd_sf"/>
</dbReference>
<sequence length="127" mass="13940">MSDKQQFIIAVYNIVKLIPPQKVISCSHIAKLVGRPKSARQVKEAVKFISHTTPPVPWYRVVSTSGIISVSGPSTQQLALEKEGVRVRTGTVGESRVDLGKWGWYPLVGSLNYLADSDTSETEDWGA</sequence>
<dbReference type="AlphaFoldDB" id="F8P6I2"/>
<dbReference type="InterPro" id="IPR036217">
    <property type="entry name" value="MethylDNA_cys_MeTrfase_DNAb"/>
</dbReference>
<dbReference type="SUPFAM" id="SSF46767">
    <property type="entry name" value="Methylated DNA-protein cysteine methyltransferase, C-terminal domain"/>
    <property type="match status" value="1"/>
</dbReference>
<feature type="domain" description="Methylated-DNA-[protein]-cysteine S-methyltransferase DNA binding" evidence="2">
    <location>
        <begin position="7"/>
        <end position="85"/>
    </location>
</feature>
<dbReference type="KEGG" id="sla:SERLADRAFT_475698"/>
<evidence type="ECO:0000313" key="3">
    <source>
        <dbReference type="EMBL" id="EGO21049.1"/>
    </source>
</evidence>
<dbReference type="CDD" id="cd06445">
    <property type="entry name" value="ATase"/>
    <property type="match status" value="1"/>
</dbReference>
<dbReference type="PANTHER" id="PTHR42942">
    <property type="entry name" value="6-O-METHYLGUANINE DNA METHYLTRANSFERASE"/>
    <property type="match status" value="1"/>
</dbReference>
<reference evidence="3" key="1">
    <citation type="submission" date="2011-04" db="EMBL/GenBank/DDBJ databases">
        <title>Evolution of plant cell wall degrading machinery underlies the functional diversity of forest fungi.</title>
        <authorList>
            <consortium name="US DOE Joint Genome Institute (JGI-PGF)"/>
            <person name="Eastwood D.C."/>
            <person name="Floudas D."/>
            <person name="Binder M."/>
            <person name="Majcherczyk A."/>
            <person name="Schneider P."/>
            <person name="Aerts A."/>
            <person name="Asiegbu F.O."/>
            <person name="Baker S.E."/>
            <person name="Barry K."/>
            <person name="Bendiksby M."/>
            <person name="Blumentritt M."/>
            <person name="Coutinho P.M."/>
            <person name="Cullen D."/>
            <person name="Cullen D."/>
            <person name="Gathman A."/>
            <person name="Goodell B."/>
            <person name="Henrissat B."/>
            <person name="Ihrmark K."/>
            <person name="Kauserud H."/>
            <person name="Kohler A."/>
            <person name="LaButti K."/>
            <person name="Lapidus A."/>
            <person name="Lavin J.L."/>
            <person name="Lee Y.-H."/>
            <person name="Lindquist E."/>
            <person name="Lilly W."/>
            <person name="Lucas S."/>
            <person name="Morin E."/>
            <person name="Murat C."/>
            <person name="Oguiza J.A."/>
            <person name="Park J."/>
            <person name="Pisabarro A.G."/>
            <person name="Riley R."/>
            <person name="Rosling A."/>
            <person name="Salamov A."/>
            <person name="Schmidt O."/>
            <person name="Schmutz J."/>
            <person name="Skrede I."/>
            <person name="Stenlid J."/>
            <person name="Wiebenga A."/>
            <person name="Xie X."/>
            <person name="Kues U."/>
            <person name="Hibbett D.S."/>
            <person name="Hoffmeister D."/>
            <person name="Hogberg N."/>
            <person name="Martin F."/>
            <person name="Grigoriev I.V."/>
            <person name="Watkinson S.C."/>
        </authorList>
    </citation>
    <scope>NUCLEOTIDE SEQUENCE</scope>
    <source>
        <strain evidence="3">S7.9</strain>
    </source>
</reference>
<protein>
    <recommendedName>
        <fullName evidence="2">Methylated-DNA-[protein]-cysteine S-methyltransferase DNA binding domain-containing protein</fullName>
    </recommendedName>
</protein>
<evidence type="ECO:0000259" key="2">
    <source>
        <dbReference type="Pfam" id="PF01035"/>
    </source>
</evidence>
<dbReference type="InterPro" id="IPR052520">
    <property type="entry name" value="ATL_DNA_repair"/>
</dbReference>
<dbReference type="Gene3D" id="1.10.10.10">
    <property type="entry name" value="Winged helix-like DNA-binding domain superfamily/Winged helix DNA-binding domain"/>
    <property type="match status" value="1"/>
</dbReference>
<dbReference type="OrthoDB" id="2548197at2759"/>
<evidence type="ECO:0000256" key="1">
    <source>
        <dbReference type="ARBA" id="ARBA00022763"/>
    </source>
</evidence>
<dbReference type="InterPro" id="IPR014048">
    <property type="entry name" value="MethylDNA_cys_MeTrfase_DNA-bd"/>
</dbReference>
<dbReference type="GO" id="GO:0006281">
    <property type="term" value="P:DNA repair"/>
    <property type="evidence" value="ECO:0007669"/>
    <property type="project" value="InterPro"/>
</dbReference>